<organism evidence="1 2">
    <name type="scientific">Iodobacter fluviatilis</name>
    <dbReference type="NCBI Taxonomy" id="537"/>
    <lineage>
        <taxon>Bacteria</taxon>
        <taxon>Pseudomonadati</taxon>
        <taxon>Pseudomonadota</taxon>
        <taxon>Betaproteobacteria</taxon>
        <taxon>Neisseriales</taxon>
        <taxon>Chitinibacteraceae</taxon>
        <taxon>Iodobacter</taxon>
    </lineage>
</organism>
<gene>
    <name evidence="1" type="ORF">EV682_10331</name>
</gene>
<accession>A0ABY2CDM3</accession>
<name>A0ABY2CDM3_9NEIS</name>
<proteinExistence type="predicted"/>
<keyword evidence="2" id="KW-1185">Reference proteome</keyword>
<sequence>MRSVCLRIAQGQVCLLQWDLHVRIRLRDKSPNVCGFNYDNCGSL</sequence>
<protein>
    <submittedName>
        <fullName evidence="1">Uncharacterized protein</fullName>
    </submittedName>
</protein>
<comment type="caution">
    <text evidence="1">The sequence shown here is derived from an EMBL/GenBank/DDBJ whole genome shotgun (WGS) entry which is preliminary data.</text>
</comment>
<dbReference type="EMBL" id="SMBT01000003">
    <property type="protein sequence ID" value="TCU88448.1"/>
    <property type="molecule type" value="Genomic_DNA"/>
</dbReference>
<reference evidence="1 2" key="1">
    <citation type="submission" date="2019-03" db="EMBL/GenBank/DDBJ databases">
        <title>Genomic Encyclopedia of Type Strains, Phase IV (KMG-IV): sequencing the most valuable type-strain genomes for metagenomic binning, comparative biology and taxonomic classification.</title>
        <authorList>
            <person name="Goeker M."/>
        </authorList>
    </citation>
    <scope>NUCLEOTIDE SEQUENCE [LARGE SCALE GENOMIC DNA]</scope>
    <source>
        <strain evidence="1 2">DSM 3764</strain>
    </source>
</reference>
<evidence type="ECO:0000313" key="2">
    <source>
        <dbReference type="Proteomes" id="UP000295794"/>
    </source>
</evidence>
<evidence type="ECO:0000313" key="1">
    <source>
        <dbReference type="EMBL" id="TCU88448.1"/>
    </source>
</evidence>
<dbReference type="Proteomes" id="UP000295794">
    <property type="component" value="Unassembled WGS sequence"/>
</dbReference>